<dbReference type="AlphaFoldDB" id="V4ANE9"/>
<keyword evidence="3" id="KW-1185">Reference proteome</keyword>
<feature type="domain" description="Transmembrane protein family 132 fourth" evidence="1">
    <location>
        <begin position="2"/>
        <end position="91"/>
    </location>
</feature>
<accession>V4ANE9</accession>
<dbReference type="OMA" id="WMPEIPL"/>
<evidence type="ECO:0000259" key="1">
    <source>
        <dbReference type="Pfam" id="PF16070"/>
    </source>
</evidence>
<evidence type="ECO:0000313" key="3">
    <source>
        <dbReference type="Proteomes" id="UP000030746"/>
    </source>
</evidence>
<sequence>QESTILNTAILTGNKQTFPLKIYSVDKEGSLQDVTYKTVCHSADIEVIKVAPDCSEVYLDGDETQGSHNVTIITKTGYYTSFLHLKVWIPENRLDIQLSDYKLNPIKKWKVPNLEKKKKRR</sequence>
<dbReference type="Proteomes" id="UP000030746">
    <property type="component" value="Unassembled WGS sequence"/>
</dbReference>
<dbReference type="PANTHER" id="PTHR13388">
    <property type="entry name" value="DETONATOR, ISOFORM E"/>
    <property type="match status" value="1"/>
</dbReference>
<organism evidence="2 3">
    <name type="scientific">Lottia gigantea</name>
    <name type="common">Giant owl limpet</name>
    <dbReference type="NCBI Taxonomy" id="225164"/>
    <lineage>
        <taxon>Eukaryota</taxon>
        <taxon>Metazoa</taxon>
        <taxon>Spiralia</taxon>
        <taxon>Lophotrochozoa</taxon>
        <taxon>Mollusca</taxon>
        <taxon>Gastropoda</taxon>
        <taxon>Patellogastropoda</taxon>
        <taxon>Lottioidea</taxon>
        <taxon>Lottiidae</taxon>
        <taxon>Lottia</taxon>
    </lineage>
</organism>
<dbReference type="OrthoDB" id="10026202at2759"/>
<dbReference type="EMBL" id="KB201498">
    <property type="protein sequence ID" value="ESO96300.1"/>
    <property type="molecule type" value="Genomic_DNA"/>
</dbReference>
<dbReference type="InterPro" id="IPR031437">
    <property type="entry name" value="Ig_TMEM132_4th"/>
</dbReference>
<dbReference type="CTD" id="20234792"/>
<name>V4ANE9_LOTGI</name>
<dbReference type="Pfam" id="PF16070">
    <property type="entry name" value="Ig_TMEM132_4th"/>
    <property type="match status" value="1"/>
</dbReference>
<dbReference type="InterPro" id="IPR026307">
    <property type="entry name" value="TMEM132"/>
</dbReference>
<dbReference type="PANTHER" id="PTHR13388:SF11">
    <property type="entry name" value="DETONATOR, ISOFORM E"/>
    <property type="match status" value="1"/>
</dbReference>
<dbReference type="KEGG" id="lgi:LOTGIDRAFT_144143"/>
<dbReference type="RefSeq" id="XP_009053035.1">
    <property type="nucleotide sequence ID" value="XM_009054787.1"/>
</dbReference>
<feature type="non-terminal residue" evidence="2">
    <location>
        <position position="1"/>
    </location>
</feature>
<dbReference type="HOGENOM" id="CLU_2043911_0_0_1"/>
<dbReference type="GeneID" id="20234792"/>
<proteinExistence type="predicted"/>
<gene>
    <name evidence="2" type="ORF">LOTGIDRAFT_144143</name>
</gene>
<protein>
    <recommendedName>
        <fullName evidence="1">Transmembrane protein family 132 fourth domain-containing protein</fullName>
    </recommendedName>
</protein>
<reference evidence="2 3" key="1">
    <citation type="journal article" date="2013" name="Nature">
        <title>Insights into bilaterian evolution from three spiralian genomes.</title>
        <authorList>
            <person name="Simakov O."/>
            <person name="Marletaz F."/>
            <person name="Cho S.J."/>
            <person name="Edsinger-Gonzales E."/>
            <person name="Havlak P."/>
            <person name="Hellsten U."/>
            <person name="Kuo D.H."/>
            <person name="Larsson T."/>
            <person name="Lv J."/>
            <person name="Arendt D."/>
            <person name="Savage R."/>
            <person name="Osoegawa K."/>
            <person name="de Jong P."/>
            <person name="Grimwood J."/>
            <person name="Chapman J.A."/>
            <person name="Shapiro H."/>
            <person name="Aerts A."/>
            <person name="Otillar R.P."/>
            <person name="Terry A.Y."/>
            <person name="Boore J.L."/>
            <person name="Grigoriev I.V."/>
            <person name="Lindberg D.R."/>
            <person name="Seaver E.C."/>
            <person name="Weisblat D.A."/>
            <person name="Putnam N.H."/>
            <person name="Rokhsar D.S."/>
        </authorList>
    </citation>
    <scope>NUCLEOTIDE SEQUENCE [LARGE SCALE GENOMIC DNA]</scope>
</reference>
<evidence type="ECO:0000313" key="2">
    <source>
        <dbReference type="EMBL" id="ESO96300.1"/>
    </source>
</evidence>